<dbReference type="Proteomes" id="UP000287233">
    <property type="component" value="Chromosome"/>
</dbReference>
<dbReference type="SUPFAM" id="SSF53756">
    <property type="entry name" value="UDP-Glycosyltransferase/glycogen phosphorylase"/>
    <property type="match status" value="1"/>
</dbReference>
<dbReference type="NCBIfam" id="TIGR00685">
    <property type="entry name" value="T6PP"/>
    <property type="match status" value="1"/>
</dbReference>
<sequence>MGRTIIVSNRLPVTAKQEEGSVQFVPSVGGLATGLRSVHASGEGRWVGWPGIAAEALRGKEGTVCRNLAELNCVPVSLTPRDVRDYYGGFSNRTIWPLFHYFTQHATYDRDHWAAYRRVNERFAAATAEIAEPGDTVWVQDYHLMLVPALVRARLPAVRIGFFLHIPFPSYEVFRLLPWRKEILEGLLGADLVGFHTHDYVGHFLDAVHAILGRGHAAGNVEGGERPVRADAFPMGIDYDRFRTAAEAPAVRREVGRIERHMGDRQVILSVDRLDYTKGVLERLEAFDLFLTENPSWRERVTLVLLLVPSRTRVEEYRDLKRKIDERVGRINGRHGSVGWIPIGYLYRSVPFERLVALYRAADVALVTPLRDGMNLVAKEYVACQVDGDGVLVLSEFAGAAQELGEALLVNPNDVPGMARAIGEALQMPRRERAERMRRMAEWVADHTVEGWAADFLAELAAHRLPDRAPQPLGGDGVARLDAKYAAAEARLLFLDYDGTLVPFAAIPGRAKPDRELRGLLARLAQDARNEVVIVSGRDRETLTAWLGDLDLALVAEHGAWVRERGGAWRATVARDGAWKQRVRPLLDRYVRRTPGACVEEKSFSLAWHYRRAEPYASQLRAPELRAALRDLAAELDLHVLEGDHVLEVKAGPFHKGHAAAHWLDKPWGFVLAAGDDRTDEDLFGALPRGSWTIKVGGGPSRAEYSVPSPREVRALLARLAGRR</sequence>
<dbReference type="GO" id="GO:0005829">
    <property type="term" value="C:cytosol"/>
    <property type="evidence" value="ECO:0007669"/>
    <property type="project" value="TreeGrafter"/>
</dbReference>
<dbReference type="EMBL" id="CP034928">
    <property type="protein sequence ID" value="QAA76833.1"/>
    <property type="molecule type" value="Genomic_DNA"/>
</dbReference>
<dbReference type="Pfam" id="PF00982">
    <property type="entry name" value="Glyco_transf_20"/>
    <property type="match status" value="1"/>
</dbReference>
<dbReference type="NCBIfam" id="NF011071">
    <property type="entry name" value="PRK14501.1"/>
    <property type="match status" value="1"/>
</dbReference>
<dbReference type="Gene3D" id="3.30.70.1020">
    <property type="entry name" value="Trehalose-6-phosphate phosphatase related protein, domain 2"/>
    <property type="match status" value="1"/>
</dbReference>
<evidence type="ECO:0000256" key="6">
    <source>
        <dbReference type="ARBA" id="ARBA00048039"/>
    </source>
</evidence>
<evidence type="ECO:0000256" key="10">
    <source>
        <dbReference type="NCBIfam" id="TIGR02400"/>
    </source>
</evidence>
<dbReference type="AlphaFoldDB" id="A0A410FUX4"/>
<dbReference type="InterPro" id="IPR001830">
    <property type="entry name" value="Glyco_trans_20"/>
</dbReference>
<dbReference type="GO" id="GO:0033828">
    <property type="term" value="F:glucosylglycerol-phosphate synthase activity"/>
    <property type="evidence" value="ECO:0007669"/>
    <property type="project" value="UniProtKB-EC"/>
</dbReference>
<evidence type="ECO:0000256" key="8">
    <source>
        <dbReference type="ARBA" id="ARBA00055920"/>
    </source>
</evidence>
<dbReference type="InterPro" id="IPR006379">
    <property type="entry name" value="HAD-SF_hydro_IIB"/>
</dbReference>
<keyword evidence="5" id="KW-0808">Transferase</keyword>
<organism evidence="11 12">
    <name type="scientific">Bipolaricaulis sibiricus</name>
    <dbReference type="NCBI Taxonomy" id="2501609"/>
    <lineage>
        <taxon>Bacteria</taxon>
        <taxon>Candidatus Bipolaricaulota</taxon>
        <taxon>Candidatus Bipolaricaulia</taxon>
        <taxon>Candidatus Bipolaricaulales</taxon>
        <taxon>Candidatus Bipolaricaulaceae</taxon>
        <taxon>Candidatus Bipolaricaulis</taxon>
    </lineage>
</organism>
<dbReference type="InterPro" id="IPR036412">
    <property type="entry name" value="HAD-like_sf"/>
</dbReference>
<evidence type="ECO:0000256" key="2">
    <source>
        <dbReference type="ARBA" id="ARBA00006330"/>
    </source>
</evidence>
<evidence type="ECO:0000256" key="3">
    <source>
        <dbReference type="ARBA" id="ARBA00008799"/>
    </source>
</evidence>
<dbReference type="PANTHER" id="PTHR10788:SF106">
    <property type="entry name" value="BCDNA.GH08860"/>
    <property type="match status" value="1"/>
</dbReference>
<evidence type="ECO:0000256" key="5">
    <source>
        <dbReference type="ARBA" id="ARBA00022679"/>
    </source>
</evidence>
<dbReference type="EC" id="2.4.1.15" evidence="10"/>
<comment type="pathway">
    <text evidence="1">Glycan biosynthesis; trehalose biosynthesis.</text>
</comment>
<gene>
    <name evidence="11" type="ORF">BIP78_1067</name>
</gene>
<evidence type="ECO:0000256" key="4">
    <source>
        <dbReference type="ARBA" id="ARBA00022676"/>
    </source>
</evidence>
<evidence type="ECO:0000256" key="1">
    <source>
        <dbReference type="ARBA" id="ARBA00005199"/>
    </source>
</evidence>
<comment type="similarity">
    <text evidence="2">In the C-terminal section; belongs to the trehalose phosphatase family.</text>
</comment>
<name>A0A410FUX4_BIPS1</name>
<proteinExistence type="inferred from homology"/>
<dbReference type="NCBIfam" id="TIGR01484">
    <property type="entry name" value="HAD-SF-IIB"/>
    <property type="match status" value="1"/>
</dbReference>
<dbReference type="UniPathway" id="UPA00299"/>
<evidence type="ECO:0000256" key="9">
    <source>
        <dbReference type="ARBA" id="ARBA00060702"/>
    </source>
</evidence>
<comment type="catalytic activity">
    <reaction evidence="6">
        <text>D-glucose 6-phosphate + UDP-alpha-D-glucose = alpha,alpha-trehalose 6-phosphate + UDP + H(+)</text>
        <dbReference type="Rhea" id="RHEA:18889"/>
        <dbReference type="ChEBI" id="CHEBI:15378"/>
        <dbReference type="ChEBI" id="CHEBI:58223"/>
        <dbReference type="ChEBI" id="CHEBI:58429"/>
        <dbReference type="ChEBI" id="CHEBI:58885"/>
        <dbReference type="ChEBI" id="CHEBI:61548"/>
        <dbReference type="EC" id="2.4.1.15"/>
    </reaction>
</comment>
<dbReference type="GO" id="GO:0004805">
    <property type="term" value="F:trehalose-phosphatase activity"/>
    <property type="evidence" value="ECO:0007669"/>
    <property type="project" value="TreeGrafter"/>
</dbReference>
<comment type="pathway">
    <text evidence="9">Glycan metabolism; glucosylglycerol biosynthesis.</text>
</comment>
<dbReference type="SUPFAM" id="SSF56784">
    <property type="entry name" value="HAD-like"/>
    <property type="match status" value="1"/>
</dbReference>
<dbReference type="CDD" id="cd03788">
    <property type="entry name" value="GT20_TPS"/>
    <property type="match status" value="1"/>
</dbReference>
<evidence type="ECO:0000256" key="7">
    <source>
        <dbReference type="ARBA" id="ARBA00052754"/>
    </source>
</evidence>
<dbReference type="Gene3D" id="3.40.50.2000">
    <property type="entry name" value="Glycogen Phosphorylase B"/>
    <property type="match status" value="2"/>
</dbReference>
<keyword evidence="4" id="KW-0328">Glycosyltransferase</keyword>
<dbReference type="InterPro" id="IPR012766">
    <property type="entry name" value="Trehalose_OtsA"/>
</dbReference>
<dbReference type="Pfam" id="PF02358">
    <property type="entry name" value="Trehalose_PPase"/>
    <property type="match status" value="1"/>
</dbReference>
<evidence type="ECO:0000313" key="12">
    <source>
        <dbReference type="Proteomes" id="UP000287233"/>
    </source>
</evidence>
<comment type="catalytic activity">
    <reaction evidence="7">
        <text>ADP-alpha-D-glucose + sn-glycerol 3-phosphate = 2-O-(alpha-D-glucopyranosyl)-sn-glycerol 3-phosphate + ADP + H(+)</text>
        <dbReference type="Rhea" id="RHEA:12881"/>
        <dbReference type="ChEBI" id="CHEBI:15378"/>
        <dbReference type="ChEBI" id="CHEBI:57498"/>
        <dbReference type="ChEBI" id="CHEBI:57597"/>
        <dbReference type="ChEBI" id="CHEBI:87089"/>
        <dbReference type="ChEBI" id="CHEBI:456216"/>
        <dbReference type="EC" id="2.4.1.213"/>
    </reaction>
</comment>
<reference evidence="12" key="1">
    <citation type="submission" date="2018-12" db="EMBL/GenBank/DDBJ databases">
        <title>Complete genome sequence of an uncultured bacterium of the candidate phylum Bipolaricaulota.</title>
        <authorList>
            <person name="Kadnikov V.V."/>
            <person name="Mardanov A.V."/>
            <person name="Beletsky A.V."/>
            <person name="Frank Y.A."/>
            <person name="Karnachuk O.V."/>
            <person name="Ravin N.V."/>
        </authorList>
    </citation>
    <scope>NUCLEOTIDE SEQUENCE [LARGE SCALE GENOMIC DNA]</scope>
</reference>
<dbReference type="PANTHER" id="PTHR10788">
    <property type="entry name" value="TREHALOSE-6-PHOSPHATE SYNTHASE"/>
    <property type="match status" value="1"/>
</dbReference>
<dbReference type="Gene3D" id="3.40.50.1000">
    <property type="entry name" value="HAD superfamily/HAD-like"/>
    <property type="match status" value="1"/>
</dbReference>
<dbReference type="KEGG" id="bih:BIP78_1067"/>
<dbReference type="GO" id="GO:0003825">
    <property type="term" value="F:alpha,alpha-trehalose-phosphate synthase (UDP-forming) activity"/>
    <property type="evidence" value="ECO:0007669"/>
    <property type="project" value="UniProtKB-UniRule"/>
</dbReference>
<comment type="similarity">
    <text evidence="3">Belongs to the glycosyltransferase 20 family.</text>
</comment>
<dbReference type="FunFam" id="3.40.50.2000:FF:000010">
    <property type="entry name" value="Alpha,alpha-trehalose-phosphate synthase"/>
    <property type="match status" value="1"/>
</dbReference>
<comment type="function">
    <text evidence="8">Involved in salt tolerance by producing GG-phosphate from ADP-glucose and glycerol-3-phosphate (G3P), an intermediate in the synthesis of the osmolyte glucosylglycerol (GG).</text>
</comment>
<evidence type="ECO:0000313" key="11">
    <source>
        <dbReference type="EMBL" id="QAA76833.1"/>
    </source>
</evidence>
<protein>
    <recommendedName>
        <fullName evidence="10">Alpha,alpha-trehalose-phosphate synthase</fullName>
        <ecNumber evidence="10">2.4.1.15</ecNumber>
    </recommendedName>
</protein>
<dbReference type="NCBIfam" id="TIGR02400">
    <property type="entry name" value="trehalose_OtsA"/>
    <property type="match status" value="1"/>
</dbReference>
<dbReference type="InterPro" id="IPR023214">
    <property type="entry name" value="HAD_sf"/>
</dbReference>
<dbReference type="CDD" id="cd01627">
    <property type="entry name" value="HAD_TPP"/>
    <property type="match status" value="1"/>
</dbReference>
<dbReference type="GO" id="GO:0005992">
    <property type="term" value="P:trehalose biosynthetic process"/>
    <property type="evidence" value="ECO:0007669"/>
    <property type="project" value="UniProtKB-UniRule"/>
</dbReference>
<accession>A0A410FUX4</accession>
<dbReference type="InterPro" id="IPR003337">
    <property type="entry name" value="Trehalose_PPase"/>
</dbReference>